<protein>
    <submittedName>
        <fullName evidence="2">Uncharacterized protein, isoform A</fullName>
    </submittedName>
</protein>
<accession>A0A0Q9WQT9</accession>
<keyword evidence="1" id="KW-0472">Membrane</keyword>
<dbReference type="Proteomes" id="UP000008792">
    <property type="component" value="Unassembled WGS sequence"/>
</dbReference>
<reference evidence="2 3" key="1">
    <citation type="journal article" date="2007" name="Nature">
        <title>Evolution of genes and genomes on the Drosophila phylogeny.</title>
        <authorList>
            <consortium name="Drosophila 12 Genomes Consortium"/>
            <person name="Clark A.G."/>
            <person name="Eisen M.B."/>
            <person name="Smith D.R."/>
            <person name="Bergman C.M."/>
            <person name="Oliver B."/>
            <person name="Markow T.A."/>
            <person name="Kaufman T.C."/>
            <person name="Kellis M."/>
            <person name="Gelbart W."/>
            <person name="Iyer V.N."/>
            <person name="Pollard D.A."/>
            <person name="Sackton T.B."/>
            <person name="Larracuente A.M."/>
            <person name="Singh N.D."/>
            <person name="Abad J.P."/>
            <person name="Abt D.N."/>
            <person name="Adryan B."/>
            <person name="Aguade M."/>
            <person name="Akashi H."/>
            <person name="Anderson W.W."/>
            <person name="Aquadro C.F."/>
            <person name="Ardell D.H."/>
            <person name="Arguello R."/>
            <person name="Artieri C.G."/>
            <person name="Barbash D.A."/>
            <person name="Barker D."/>
            <person name="Barsanti P."/>
            <person name="Batterham P."/>
            <person name="Batzoglou S."/>
            <person name="Begun D."/>
            <person name="Bhutkar A."/>
            <person name="Blanco E."/>
            <person name="Bosak S.A."/>
            <person name="Bradley R.K."/>
            <person name="Brand A.D."/>
            <person name="Brent M.R."/>
            <person name="Brooks A.N."/>
            <person name="Brown R.H."/>
            <person name="Butlin R.K."/>
            <person name="Caggese C."/>
            <person name="Calvi B.R."/>
            <person name="Bernardo de Carvalho A."/>
            <person name="Caspi A."/>
            <person name="Castrezana S."/>
            <person name="Celniker S.E."/>
            <person name="Chang J.L."/>
            <person name="Chapple C."/>
            <person name="Chatterji S."/>
            <person name="Chinwalla A."/>
            <person name="Civetta A."/>
            <person name="Clifton S.W."/>
            <person name="Comeron J.M."/>
            <person name="Costello J.C."/>
            <person name="Coyne J.A."/>
            <person name="Daub J."/>
            <person name="David R.G."/>
            <person name="Delcher A.L."/>
            <person name="Delehaunty K."/>
            <person name="Do C.B."/>
            <person name="Ebling H."/>
            <person name="Edwards K."/>
            <person name="Eickbush T."/>
            <person name="Evans J.D."/>
            <person name="Filipski A."/>
            <person name="Findeiss S."/>
            <person name="Freyhult E."/>
            <person name="Fulton L."/>
            <person name="Fulton R."/>
            <person name="Garcia A.C."/>
            <person name="Gardiner A."/>
            <person name="Garfield D.A."/>
            <person name="Garvin B.E."/>
            <person name="Gibson G."/>
            <person name="Gilbert D."/>
            <person name="Gnerre S."/>
            <person name="Godfrey J."/>
            <person name="Good R."/>
            <person name="Gotea V."/>
            <person name="Gravely B."/>
            <person name="Greenberg A.J."/>
            <person name="Griffiths-Jones S."/>
            <person name="Gross S."/>
            <person name="Guigo R."/>
            <person name="Gustafson E.A."/>
            <person name="Haerty W."/>
            <person name="Hahn M.W."/>
            <person name="Halligan D.L."/>
            <person name="Halpern A.L."/>
            <person name="Halter G.M."/>
            <person name="Han M.V."/>
            <person name="Heger A."/>
            <person name="Hillier L."/>
            <person name="Hinrichs A.S."/>
            <person name="Holmes I."/>
            <person name="Hoskins R.A."/>
            <person name="Hubisz M.J."/>
            <person name="Hultmark D."/>
            <person name="Huntley M.A."/>
            <person name="Jaffe D.B."/>
            <person name="Jagadeeshan S."/>
            <person name="Jeck W.R."/>
            <person name="Johnson J."/>
            <person name="Jones C.D."/>
            <person name="Jordan W.C."/>
            <person name="Karpen G.H."/>
            <person name="Kataoka E."/>
            <person name="Keightley P.D."/>
            <person name="Kheradpour P."/>
            <person name="Kirkness E.F."/>
            <person name="Koerich L.B."/>
            <person name="Kristiansen K."/>
            <person name="Kudrna D."/>
            <person name="Kulathinal R.J."/>
            <person name="Kumar S."/>
            <person name="Kwok R."/>
            <person name="Lander E."/>
            <person name="Langley C.H."/>
            <person name="Lapoint R."/>
            <person name="Lazzaro B.P."/>
            <person name="Lee S.J."/>
            <person name="Levesque L."/>
            <person name="Li R."/>
            <person name="Lin C.F."/>
            <person name="Lin M.F."/>
            <person name="Lindblad-Toh K."/>
            <person name="Llopart A."/>
            <person name="Long M."/>
            <person name="Low L."/>
            <person name="Lozovsky E."/>
            <person name="Lu J."/>
            <person name="Luo M."/>
            <person name="Machado C.A."/>
            <person name="Makalowski W."/>
            <person name="Marzo M."/>
            <person name="Matsuda M."/>
            <person name="Matzkin L."/>
            <person name="McAllister B."/>
            <person name="McBride C.S."/>
            <person name="McKernan B."/>
            <person name="McKernan K."/>
            <person name="Mendez-Lago M."/>
            <person name="Minx P."/>
            <person name="Mollenhauer M.U."/>
            <person name="Montooth K."/>
            <person name="Mount S.M."/>
            <person name="Mu X."/>
            <person name="Myers E."/>
            <person name="Negre B."/>
            <person name="Newfeld S."/>
            <person name="Nielsen R."/>
            <person name="Noor M.A."/>
            <person name="O'Grady P."/>
            <person name="Pachter L."/>
            <person name="Papaceit M."/>
            <person name="Parisi M.J."/>
            <person name="Parisi M."/>
            <person name="Parts L."/>
            <person name="Pedersen J.S."/>
            <person name="Pesole G."/>
            <person name="Phillippy A.M."/>
            <person name="Ponting C.P."/>
            <person name="Pop M."/>
            <person name="Porcelli D."/>
            <person name="Powell J.R."/>
            <person name="Prohaska S."/>
            <person name="Pruitt K."/>
            <person name="Puig M."/>
            <person name="Quesneville H."/>
            <person name="Ram K.R."/>
            <person name="Rand D."/>
            <person name="Rasmussen M.D."/>
            <person name="Reed L.K."/>
            <person name="Reenan R."/>
            <person name="Reily A."/>
            <person name="Remington K.A."/>
            <person name="Rieger T.T."/>
            <person name="Ritchie M.G."/>
            <person name="Robin C."/>
            <person name="Rogers Y.H."/>
            <person name="Rohde C."/>
            <person name="Rozas J."/>
            <person name="Rubenfield M.J."/>
            <person name="Ruiz A."/>
            <person name="Russo S."/>
            <person name="Salzberg S.L."/>
            <person name="Sanchez-Gracia A."/>
            <person name="Saranga D.J."/>
            <person name="Sato H."/>
            <person name="Schaeffer S.W."/>
            <person name="Schatz M.C."/>
            <person name="Schlenke T."/>
            <person name="Schwartz R."/>
            <person name="Segarra C."/>
            <person name="Singh R.S."/>
            <person name="Sirot L."/>
            <person name="Sirota M."/>
            <person name="Sisneros N.B."/>
            <person name="Smith C.D."/>
            <person name="Smith T.F."/>
            <person name="Spieth J."/>
            <person name="Stage D.E."/>
            <person name="Stark A."/>
            <person name="Stephan W."/>
            <person name="Strausberg R.L."/>
            <person name="Strempel S."/>
            <person name="Sturgill D."/>
            <person name="Sutton G."/>
            <person name="Sutton G.G."/>
            <person name="Tao W."/>
            <person name="Teichmann S."/>
            <person name="Tobari Y.N."/>
            <person name="Tomimura Y."/>
            <person name="Tsolas J.M."/>
            <person name="Valente V.L."/>
            <person name="Venter E."/>
            <person name="Venter J.C."/>
            <person name="Vicario S."/>
            <person name="Vieira F.G."/>
            <person name="Vilella A.J."/>
            <person name="Villasante A."/>
            <person name="Walenz B."/>
            <person name="Wang J."/>
            <person name="Wasserman M."/>
            <person name="Watts T."/>
            <person name="Wilson D."/>
            <person name="Wilson R.K."/>
            <person name="Wing R.A."/>
            <person name="Wolfner M.F."/>
            <person name="Wong A."/>
            <person name="Wong G.K."/>
            <person name="Wu C.I."/>
            <person name="Wu G."/>
            <person name="Yamamoto D."/>
            <person name="Yang H.P."/>
            <person name="Yang S.P."/>
            <person name="Yorke J.A."/>
            <person name="Yoshida K."/>
            <person name="Zdobnov E."/>
            <person name="Zhang P."/>
            <person name="Zhang Y."/>
            <person name="Zimin A.V."/>
            <person name="Baldwin J."/>
            <person name="Abdouelleil A."/>
            <person name="Abdulkadir J."/>
            <person name="Abebe A."/>
            <person name="Abera B."/>
            <person name="Abreu J."/>
            <person name="Acer S.C."/>
            <person name="Aftuck L."/>
            <person name="Alexander A."/>
            <person name="An P."/>
            <person name="Anderson E."/>
            <person name="Anderson S."/>
            <person name="Arachi H."/>
            <person name="Azer M."/>
            <person name="Bachantsang P."/>
            <person name="Barry A."/>
            <person name="Bayul T."/>
            <person name="Berlin A."/>
            <person name="Bessette D."/>
            <person name="Bloom T."/>
            <person name="Blye J."/>
            <person name="Boguslavskiy L."/>
            <person name="Bonnet C."/>
            <person name="Boukhgalter B."/>
            <person name="Bourzgui I."/>
            <person name="Brown A."/>
            <person name="Cahill P."/>
            <person name="Channer S."/>
            <person name="Cheshatsang Y."/>
            <person name="Chuda L."/>
            <person name="Citroen M."/>
            <person name="Collymore A."/>
            <person name="Cooke P."/>
            <person name="Costello M."/>
            <person name="D'Aco K."/>
            <person name="Daza R."/>
            <person name="De Haan G."/>
            <person name="DeGray S."/>
            <person name="DeMaso C."/>
            <person name="Dhargay N."/>
            <person name="Dooley K."/>
            <person name="Dooley E."/>
            <person name="Doricent M."/>
            <person name="Dorje P."/>
            <person name="Dorjee K."/>
            <person name="Dupes A."/>
            <person name="Elong R."/>
            <person name="Falk J."/>
            <person name="Farina A."/>
            <person name="Faro S."/>
            <person name="Ferguson D."/>
            <person name="Fisher S."/>
            <person name="Foley C.D."/>
            <person name="Franke A."/>
            <person name="Friedrich D."/>
            <person name="Gadbois L."/>
            <person name="Gearin G."/>
            <person name="Gearin C.R."/>
            <person name="Giannoukos G."/>
            <person name="Goode T."/>
            <person name="Graham J."/>
            <person name="Grandbois E."/>
            <person name="Grewal S."/>
            <person name="Gyaltsen K."/>
            <person name="Hafez N."/>
            <person name="Hagos B."/>
            <person name="Hall J."/>
            <person name="Henson C."/>
            <person name="Hollinger A."/>
            <person name="Honan T."/>
            <person name="Huard M.D."/>
            <person name="Hughes L."/>
            <person name="Hurhula B."/>
            <person name="Husby M.E."/>
            <person name="Kamat A."/>
            <person name="Kanga B."/>
            <person name="Kashin S."/>
            <person name="Khazanovich D."/>
            <person name="Kisner P."/>
            <person name="Lance K."/>
            <person name="Lara M."/>
            <person name="Lee W."/>
            <person name="Lennon N."/>
            <person name="Letendre F."/>
            <person name="LeVine R."/>
            <person name="Lipovsky A."/>
            <person name="Liu X."/>
            <person name="Liu J."/>
            <person name="Liu S."/>
            <person name="Lokyitsang T."/>
            <person name="Lokyitsang Y."/>
            <person name="Lubonja R."/>
            <person name="Lui A."/>
            <person name="MacDonald P."/>
            <person name="Magnisalis V."/>
            <person name="Maru K."/>
            <person name="Matthews C."/>
            <person name="McCusker W."/>
            <person name="McDonough S."/>
            <person name="Mehta T."/>
            <person name="Meldrim J."/>
            <person name="Meneus L."/>
            <person name="Mihai O."/>
            <person name="Mihalev A."/>
            <person name="Mihova T."/>
            <person name="Mittelman R."/>
            <person name="Mlenga V."/>
            <person name="Montmayeur A."/>
            <person name="Mulrain L."/>
            <person name="Navidi A."/>
            <person name="Naylor J."/>
            <person name="Negash T."/>
            <person name="Nguyen T."/>
            <person name="Nguyen N."/>
            <person name="Nicol R."/>
            <person name="Norbu C."/>
            <person name="Norbu N."/>
            <person name="Novod N."/>
            <person name="O'Neill B."/>
            <person name="Osman S."/>
            <person name="Markiewicz E."/>
            <person name="Oyono O.L."/>
            <person name="Patti C."/>
            <person name="Phunkhang P."/>
            <person name="Pierre F."/>
            <person name="Priest M."/>
            <person name="Raghuraman S."/>
            <person name="Rege F."/>
            <person name="Reyes R."/>
            <person name="Rise C."/>
            <person name="Rogov P."/>
            <person name="Ross K."/>
            <person name="Ryan E."/>
            <person name="Settipalli S."/>
            <person name="Shea T."/>
            <person name="Sherpa N."/>
            <person name="Shi L."/>
            <person name="Shih D."/>
            <person name="Sparrow T."/>
            <person name="Spaulding J."/>
            <person name="Stalker J."/>
            <person name="Stange-Thomann N."/>
            <person name="Stavropoulos S."/>
            <person name="Stone C."/>
            <person name="Strader C."/>
            <person name="Tesfaye S."/>
            <person name="Thomson T."/>
            <person name="Thoulutsang Y."/>
            <person name="Thoulutsang D."/>
            <person name="Topham K."/>
            <person name="Topping I."/>
            <person name="Tsamla T."/>
            <person name="Vassiliev H."/>
            <person name="Vo A."/>
            <person name="Wangchuk T."/>
            <person name="Wangdi T."/>
            <person name="Weiand M."/>
            <person name="Wilkinson J."/>
            <person name="Wilson A."/>
            <person name="Yadav S."/>
            <person name="Young G."/>
            <person name="Yu Q."/>
            <person name="Zembek L."/>
            <person name="Zhong D."/>
            <person name="Zimmer A."/>
            <person name="Zwirko Z."/>
            <person name="Jaffe D.B."/>
            <person name="Alvarez P."/>
            <person name="Brockman W."/>
            <person name="Butler J."/>
            <person name="Chin C."/>
            <person name="Gnerre S."/>
            <person name="Grabherr M."/>
            <person name="Kleber M."/>
            <person name="Mauceli E."/>
            <person name="MacCallum I."/>
        </authorList>
    </citation>
    <scope>NUCLEOTIDE SEQUENCE [LARGE SCALE GENOMIC DNA]</scope>
    <source>
        <strain evidence="3">Tucson 15010-1051.87</strain>
    </source>
</reference>
<dbReference type="EMBL" id="CH940650">
    <property type="protein sequence ID" value="KRF83327.1"/>
    <property type="molecule type" value="Genomic_DNA"/>
</dbReference>
<keyword evidence="3" id="KW-1185">Reference proteome</keyword>
<sequence>MPKLSTCLVNACEQGNIQILQALPRKNRVNYFPSRSIIKGSIIIILFNMCLLYLGYLAYKYLNTLQDEQKLQISNYLCSLGAFVVIISLLRNSDMSKNNPYFYYI</sequence>
<proteinExistence type="predicted"/>
<gene>
    <name evidence="2" type="primary">Dvir\GJ27028</name>
    <name evidence="2" type="ORF">Dvir_GJ27028</name>
</gene>
<evidence type="ECO:0000313" key="2">
    <source>
        <dbReference type="EMBL" id="KRF83327.1"/>
    </source>
</evidence>
<dbReference type="InParanoid" id="A0A0Q9WQT9"/>
<organism evidence="2 3">
    <name type="scientific">Drosophila virilis</name>
    <name type="common">Fruit fly</name>
    <dbReference type="NCBI Taxonomy" id="7244"/>
    <lineage>
        <taxon>Eukaryota</taxon>
        <taxon>Metazoa</taxon>
        <taxon>Ecdysozoa</taxon>
        <taxon>Arthropoda</taxon>
        <taxon>Hexapoda</taxon>
        <taxon>Insecta</taxon>
        <taxon>Pterygota</taxon>
        <taxon>Neoptera</taxon>
        <taxon>Endopterygota</taxon>
        <taxon>Diptera</taxon>
        <taxon>Brachycera</taxon>
        <taxon>Muscomorpha</taxon>
        <taxon>Ephydroidea</taxon>
        <taxon>Drosophilidae</taxon>
        <taxon>Drosophila</taxon>
    </lineage>
</organism>
<name>A0A0Q9WQT9_DROVI</name>
<evidence type="ECO:0000256" key="1">
    <source>
        <dbReference type="SAM" id="Phobius"/>
    </source>
</evidence>
<keyword evidence="1" id="KW-1133">Transmembrane helix</keyword>
<keyword evidence="1" id="KW-0812">Transmembrane</keyword>
<evidence type="ECO:0000313" key="3">
    <source>
        <dbReference type="Proteomes" id="UP000008792"/>
    </source>
</evidence>
<feature type="transmembrane region" description="Helical" evidence="1">
    <location>
        <begin position="36"/>
        <end position="59"/>
    </location>
</feature>
<dbReference type="OrthoDB" id="7845793at2759"/>
<dbReference type="AlphaFoldDB" id="A0A0Q9WQT9"/>
<feature type="transmembrane region" description="Helical" evidence="1">
    <location>
        <begin position="71"/>
        <end position="90"/>
    </location>
</feature>